<evidence type="ECO:0000256" key="8">
    <source>
        <dbReference type="ARBA" id="ARBA00023014"/>
    </source>
</evidence>
<evidence type="ECO:0000256" key="6">
    <source>
        <dbReference type="ARBA" id="ARBA00023002"/>
    </source>
</evidence>
<dbReference type="InterPro" id="IPR011766">
    <property type="entry name" value="TPP_enzyme_TPP-bd"/>
</dbReference>
<dbReference type="InterPro" id="IPR050722">
    <property type="entry name" value="Pyruvate:ferred/Flavod_OxRd"/>
</dbReference>
<feature type="coiled-coil region" evidence="9">
    <location>
        <begin position="836"/>
        <end position="886"/>
    </location>
</feature>
<comment type="caution">
    <text evidence="11">The sequence shown here is derived from an EMBL/GenBank/DDBJ whole genome shotgun (WGS) entry which is preliminary data.</text>
</comment>
<accession>A0A6I5KSS3</accession>
<keyword evidence="4" id="KW-0479">Metal-binding</keyword>
<dbReference type="SUPFAM" id="SSF53323">
    <property type="entry name" value="Pyruvate-ferredoxin oxidoreductase, PFOR, domain III"/>
    <property type="match status" value="1"/>
</dbReference>
<name>A0A6I5KSS3_9FLAO</name>
<dbReference type="GO" id="GO:0044281">
    <property type="term" value="P:small molecule metabolic process"/>
    <property type="evidence" value="ECO:0007669"/>
    <property type="project" value="UniProtKB-ARBA"/>
</dbReference>
<dbReference type="Pfam" id="PF01558">
    <property type="entry name" value="POR"/>
    <property type="match status" value="1"/>
</dbReference>
<dbReference type="FunFam" id="3.40.50.970:FF:000012">
    <property type="entry name" value="Pyruvate:ferredoxin (Flavodoxin) oxidoreductase"/>
    <property type="match status" value="1"/>
</dbReference>
<evidence type="ECO:0000256" key="1">
    <source>
        <dbReference type="ARBA" id="ARBA00009032"/>
    </source>
</evidence>
<dbReference type="SUPFAM" id="SSF52922">
    <property type="entry name" value="TK C-terminal domain-like"/>
    <property type="match status" value="1"/>
</dbReference>
<dbReference type="Pfam" id="PF01855">
    <property type="entry name" value="POR_N"/>
    <property type="match status" value="1"/>
</dbReference>
<dbReference type="Pfam" id="PF10371">
    <property type="entry name" value="EKR"/>
    <property type="match status" value="1"/>
</dbReference>
<reference evidence="11 12" key="1">
    <citation type="submission" date="2020-01" db="EMBL/GenBank/DDBJ databases">
        <title>Muricauda sediminis sp.nov. 40Bstr401.</title>
        <authorList>
            <person name="Xue Z."/>
            <person name="Zhu S."/>
            <person name="Ren N."/>
            <person name="Chen T."/>
            <person name="Chen X."/>
            <person name="Chen J."/>
            <person name="Yang J."/>
        </authorList>
    </citation>
    <scope>NUCLEOTIDE SEQUENCE [LARGE SCALE GENOMIC DNA]</scope>
    <source>
        <strain evidence="11 12">40Bstr401</strain>
    </source>
</reference>
<sequence>MKNKEHIIVNANQAVAHMAYRTNEVFPIYPITPSSDMSELVEEWSALQHKNIFGNVPSAFEMQSEAGVAGAMHGALQTGSLTSTFTSSQGLLLMMPNMFKIAAELTPNVIHVATRSVATHALSIFGDHSDIMAVRGTGYAFLGSASVQEAMDFALIAQAASLESRIPFVHFFDGFRTSHQISKIALVDDVVIQGMIDPKFVDAHRERGLDPNRPVLRGTSQGPDVFFQGREAVNTYYQTCPGIVQNCMDRFAQLTGRQYQVFEYVGDPNAEQVLVSMTSSTETIEETINYLNSQGEKIGLLKVRLFRPFGGELLLENLPKTCKAITVLDRTKEPGSMGEPLYLDVSNAVVQSDRFQQIPKVLGGRYGLGSKEFTPAMVQAVVVNMKQVKPKNNFTVGITDDVTQSGLTVESFDLPLVHEQVLFYETKTATTMVQFAQFSKFISQHLDVRVQGYMEIDYKKSDSRHVSHLRYSMENIKAPYLIANADVVLCEDAKFVTNDNVLDRIKPGGKLIVLSKLEPEKFWFCLEGPIKSLIQQKNIKLYVMDSKQFSNHKEVSPLHAAYLSLLQQEITPDALGMIDVSKTIEDADMPERTPLTLLEGQLTGKGNDLPVSLFPVDGTYETGTSEYNRRTLAEALPVWDTDLCTQCGACSMACPSAALRIKAFEPDGMVIPDSFDFVPFQEEGFDLMSYTIQVNPDKCTGCQNCADACPAKALVMEKSVGKTDEAKTNWTFMETLPEMDRNRLDVFKISQQQLQEPLFKYPMGEDGCGEAPYLKLISQLFGDRMIVANATGASSIFGGALPTTPWSKNHEGKGPAWSNSLFEDNAEFGLGYRLSMDQLTERARSLLKQLASELSNGLASAILNANQITEVEINQQRTRVAKLKAELLLLINPIAAQLLNTADSLVKKSVWIIGGDGWAYDIGYGGLDHVLASGKNVNILVLDNEVYANTGGQMSKATPFGASAKFAFKGKFKQKKDLGLLAMNYEDVYVASVAIGADQQQTLQAILEAEAHDGPSLIIAYCHSASHGIETQFPSRYHKAAVASGQWLLYRNDPRRTLNGLPNLQLDSGVPSIPLSEYLLMEGRFKNMFDRALEPNSIWMDMAQKQVELRFAKYQAMANTIPSALEQTFGMN</sequence>
<dbReference type="Pfam" id="PF17147">
    <property type="entry name" value="PFOR_II"/>
    <property type="match status" value="1"/>
</dbReference>
<keyword evidence="7" id="KW-0408">Iron</keyword>
<feature type="domain" description="4Fe-4S ferredoxin-type" evidence="10">
    <location>
        <begin position="635"/>
        <end position="664"/>
    </location>
</feature>
<dbReference type="GO" id="GO:0046872">
    <property type="term" value="F:metal ion binding"/>
    <property type="evidence" value="ECO:0007669"/>
    <property type="project" value="UniProtKB-KW"/>
</dbReference>
<dbReference type="AlphaFoldDB" id="A0A6I5KSS3"/>
<dbReference type="Gene3D" id="3.40.50.970">
    <property type="match status" value="2"/>
</dbReference>
<dbReference type="Pfam" id="PF12838">
    <property type="entry name" value="Fer4_7"/>
    <property type="match status" value="1"/>
</dbReference>
<keyword evidence="2" id="KW-0813">Transport</keyword>
<keyword evidence="3" id="KW-0004">4Fe-4S</keyword>
<evidence type="ECO:0000256" key="7">
    <source>
        <dbReference type="ARBA" id="ARBA00023004"/>
    </source>
</evidence>
<keyword evidence="9" id="KW-0175">Coiled coil</keyword>
<protein>
    <submittedName>
        <fullName evidence="11">4Fe-4S dicluster domain-containing protein</fullName>
    </submittedName>
</protein>
<evidence type="ECO:0000256" key="4">
    <source>
        <dbReference type="ARBA" id="ARBA00022723"/>
    </source>
</evidence>
<evidence type="ECO:0000256" key="3">
    <source>
        <dbReference type="ARBA" id="ARBA00022485"/>
    </source>
</evidence>
<dbReference type="InterPro" id="IPR019456">
    <property type="entry name" value="Pyrv-flavodox_OxRtase_EKR"/>
</dbReference>
<dbReference type="InterPro" id="IPR002869">
    <property type="entry name" value="Pyrv_flavodox_OxRed_cen"/>
</dbReference>
<dbReference type="Gene3D" id="3.40.920.10">
    <property type="entry name" value="Pyruvate-ferredoxin oxidoreductase, PFOR, domain III"/>
    <property type="match status" value="1"/>
</dbReference>
<proteinExistence type="inferred from homology"/>
<evidence type="ECO:0000256" key="2">
    <source>
        <dbReference type="ARBA" id="ARBA00022448"/>
    </source>
</evidence>
<dbReference type="Proteomes" id="UP000468707">
    <property type="component" value="Unassembled WGS sequence"/>
</dbReference>
<evidence type="ECO:0000313" key="11">
    <source>
        <dbReference type="EMBL" id="NDV43866.1"/>
    </source>
</evidence>
<dbReference type="SMART" id="SM00890">
    <property type="entry name" value="EKR"/>
    <property type="match status" value="1"/>
</dbReference>
<dbReference type="GO" id="GO:0051539">
    <property type="term" value="F:4 iron, 4 sulfur cluster binding"/>
    <property type="evidence" value="ECO:0007669"/>
    <property type="project" value="UniProtKB-KW"/>
</dbReference>
<dbReference type="RefSeq" id="WP_163635313.1">
    <property type="nucleotide sequence ID" value="NZ_JAAAMI010000005.1"/>
</dbReference>
<dbReference type="InterPro" id="IPR019752">
    <property type="entry name" value="Pyrv/ketoisovalerate_OxRed_cat"/>
</dbReference>
<dbReference type="EMBL" id="JAAAMI010000005">
    <property type="protein sequence ID" value="NDV43866.1"/>
    <property type="molecule type" value="Genomic_DNA"/>
</dbReference>
<dbReference type="InterPro" id="IPR002880">
    <property type="entry name" value="Pyrv_Fd/Flavodoxin_OxRdtase_N"/>
</dbReference>
<dbReference type="GO" id="GO:0030976">
    <property type="term" value="F:thiamine pyrophosphate binding"/>
    <property type="evidence" value="ECO:0007669"/>
    <property type="project" value="InterPro"/>
</dbReference>
<dbReference type="GO" id="GO:0006979">
    <property type="term" value="P:response to oxidative stress"/>
    <property type="evidence" value="ECO:0007669"/>
    <property type="project" value="TreeGrafter"/>
</dbReference>
<dbReference type="Gene3D" id="3.40.50.920">
    <property type="match status" value="1"/>
</dbReference>
<dbReference type="InterPro" id="IPR029061">
    <property type="entry name" value="THDP-binding"/>
</dbReference>
<gene>
    <name evidence="11" type="ORF">GTK07_11070</name>
</gene>
<dbReference type="InterPro" id="IPR017896">
    <property type="entry name" value="4Fe4S_Fe-S-bd"/>
</dbReference>
<dbReference type="CDD" id="cd07034">
    <property type="entry name" value="TPP_PYR_PFOR_IOR-alpha_like"/>
    <property type="match status" value="1"/>
</dbReference>
<evidence type="ECO:0000256" key="9">
    <source>
        <dbReference type="SAM" id="Coils"/>
    </source>
</evidence>
<evidence type="ECO:0000313" key="12">
    <source>
        <dbReference type="Proteomes" id="UP000468707"/>
    </source>
</evidence>
<dbReference type="PANTHER" id="PTHR32154">
    <property type="entry name" value="PYRUVATE-FLAVODOXIN OXIDOREDUCTASE-RELATED"/>
    <property type="match status" value="1"/>
</dbReference>
<evidence type="ECO:0000256" key="5">
    <source>
        <dbReference type="ARBA" id="ARBA00022982"/>
    </source>
</evidence>
<keyword evidence="5" id="KW-0249">Electron transport</keyword>
<dbReference type="PROSITE" id="PS51379">
    <property type="entry name" value="4FE4S_FER_2"/>
    <property type="match status" value="2"/>
</dbReference>
<feature type="domain" description="4Fe-4S ferredoxin-type" evidence="10">
    <location>
        <begin position="690"/>
        <end position="719"/>
    </location>
</feature>
<organism evidence="11 12">
    <name type="scientific">Flagellimonas sediminis</name>
    <dbReference type="NCBI Taxonomy" id="2696468"/>
    <lineage>
        <taxon>Bacteria</taxon>
        <taxon>Pseudomonadati</taxon>
        <taxon>Bacteroidota</taxon>
        <taxon>Flavobacteriia</taxon>
        <taxon>Flavobacteriales</taxon>
        <taxon>Flavobacteriaceae</taxon>
        <taxon>Flagellimonas</taxon>
    </lineage>
</organism>
<evidence type="ECO:0000259" key="10">
    <source>
        <dbReference type="PROSITE" id="PS51379"/>
    </source>
</evidence>
<dbReference type="FunFam" id="3.40.50.920:FF:000007">
    <property type="entry name" value="Pyruvate:ferredoxin (Flavodoxin) oxidoreductase"/>
    <property type="match status" value="1"/>
</dbReference>
<dbReference type="InterPro" id="IPR009014">
    <property type="entry name" value="Transketo_C/PFOR_II"/>
</dbReference>
<comment type="similarity">
    <text evidence="1">Belongs to the pyruvate:ferredoxin/flavodoxin oxidoreductase family.</text>
</comment>
<dbReference type="InterPro" id="IPR017900">
    <property type="entry name" value="4Fe4S_Fe_S_CS"/>
</dbReference>
<dbReference type="SUPFAM" id="SSF54862">
    <property type="entry name" value="4Fe-4S ferredoxins"/>
    <property type="match status" value="1"/>
</dbReference>
<dbReference type="PANTHER" id="PTHR32154:SF0">
    <property type="entry name" value="PYRUVATE-FLAVODOXIN OXIDOREDUCTASE-RELATED"/>
    <property type="match status" value="1"/>
</dbReference>
<dbReference type="PROSITE" id="PS00198">
    <property type="entry name" value="4FE4S_FER_1"/>
    <property type="match status" value="1"/>
</dbReference>
<dbReference type="SUPFAM" id="SSF52518">
    <property type="entry name" value="Thiamin diphosphate-binding fold (THDP-binding)"/>
    <property type="match status" value="2"/>
</dbReference>
<dbReference type="Pfam" id="PF02775">
    <property type="entry name" value="TPP_enzyme_C"/>
    <property type="match status" value="1"/>
</dbReference>
<keyword evidence="12" id="KW-1185">Reference proteome</keyword>
<keyword evidence="8" id="KW-0411">Iron-sulfur</keyword>
<dbReference type="Gene3D" id="3.30.70.20">
    <property type="match status" value="1"/>
</dbReference>
<dbReference type="GO" id="GO:0016903">
    <property type="term" value="F:oxidoreductase activity, acting on the aldehyde or oxo group of donors"/>
    <property type="evidence" value="ECO:0007669"/>
    <property type="project" value="InterPro"/>
</dbReference>
<keyword evidence="6" id="KW-0560">Oxidoreductase</keyword>
<dbReference type="InterPro" id="IPR033412">
    <property type="entry name" value="PFOR_II"/>
</dbReference>